<feature type="compositionally biased region" description="Polar residues" evidence="1">
    <location>
        <begin position="1"/>
        <end position="14"/>
    </location>
</feature>
<dbReference type="Pfam" id="PF08012">
    <property type="entry name" value="DUF1702"/>
    <property type="match status" value="1"/>
</dbReference>
<name>A0ABW2GN62_9ACTN</name>
<feature type="region of interest" description="Disordered" evidence="1">
    <location>
        <begin position="1"/>
        <end position="20"/>
    </location>
</feature>
<protein>
    <submittedName>
        <fullName evidence="2">DUF1702 family protein</fullName>
    </submittedName>
</protein>
<feature type="non-terminal residue" evidence="2">
    <location>
        <position position="348"/>
    </location>
</feature>
<organism evidence="2 3">
    <name type="scientific">Streptomyces polyrhachis</name>
    <dbReference type="NCBI Taxonomy" id="1282885"/>
    <lineage>
        <taxon>Bacteria</taxon>
        <taxon>Bacillati</taxon>
        <taxon>Actinomycetota</taxon>
        <taxon>Actinomycetes</taxon>
        <taxon>Kitasatosporales</taxon>
        <taxon>Streptomycetaceae</taxon>
        <taxon>Streptomyces</taxon>
    </lineage>
</organism>
<comment type="caution">
    <text evidence="2">The sequence shown here is derived from an EMBL/GenBank/DDBJ whole genome shotgun (WGS) entry which is preliminary data.</text>
</comment>
<dbReference type="InterPro" id="IPR012964">
    <property type="entry name" value="DUF1702"/>
</dbReference>
<gene>
    <name evidence="2" type="ORF">ACFQLX_22760</name>
</gene>
<dbReference type="Proteomes" id="UP001596413">
    <property type="component" value="Unassembled WGS sequence"/>
</dbReference>
<sequence length="348" mass="37335">MPASSTPAQSTVSGRTARPQGPAWPAVFAALPGRLLRQDLDQVDFGVRRFRLRPGPARRRLEDSGRAFLEGFNHAAAVRDADALGGALEGIPAAFRGFAFEGAGMAYTLLDLLTLSRGRRLRALLAGPGADYPHLVHVGAGWAFARLRLRPWQGVSAGDPLLRWLAWDGFGFHQGFFDSDRAVAAQGYERRLTPGLLALRDQGLGRSLWFHECADPQALALRVAEFPNRRRADLWSGIGLAAVYAGGADVTELRTLRESARGYGEHLAQGAAFACAARLRARTALPEHCRTAAEALTGAPPETAAAWTDTALAAIGTPTGSRGQYEAWRARIRRLYAAHADAGVPATA</sequence>
<reference evidence="3" key="1">
    <citation type="journal article" date="2019" name="Int. J. Syst. Evol. Microbiol.">
        <title>The Global Catalogue of Microorganisms (GCM) 10K type strain sequencing project: providing services to taxonomists for standard genome sequencing and annotation.</title>
        <authorList>
            <consortium name="The Broad Institute Genomics Platform"/>
            <consortium name="The Broad Institute Genome Sequencing Center for Infectious Disease"/>
            <person name="Wu L."/>
            <person name="Ma J."/>
        </authorList>
    </citation>
    <scope>NUCLEOTIDE SEQUENCE [LARGE SCALE GENOMIC DNA]</scope>
    <source>
        <strain evidence="3">CGMCC 1.13681</strain>
    </source>
</reference>
<keyword evidence="3" id="KW-1185">Reference proteome</keyword>
<dbReference type="EMBL" id="JBHSZO010000046">
    <property type="protein sequence ID" value="MFC7220953.1"/>
    <property type="molecule type" value="Genomic_DNA"/>
</dbReference>
<evidence type="ECO:0000256" key="1">
    <source>
        <dbReference type="SAM" id="MobiDB-lite"/>
    </source>
</evidence>
<proteinExistence type="predicted"/>
<evidence type="ECO:0000313" key="3">
    <source>
        <dbReference type="Proteomes" id="UP001596413"/>
    </source>
</evidence>
<accession>A0ABW2GN62</accession>
<dbReference type="RefSeq" id="WP_386417987.1">
    <property type="nucleotide sequence ID" value="NZ_JBHSZO010000046.1"/>
</dbReference>
<evidence type="ECO:0000313" key="2">
    <source>
        <dbReference type="EMBL" id="MFC7220953.1"/>
    </source>
</evidence>